<organism evidence="1 2">
    <name type="scientific">Renibacterium salmoninarum (strain ATCC 33209 / DSM 20767 / JCM 11484 / NBRC 15589 / NCIMB 2235)</name>
    <dbReference type="NCBI Taxonomy" id="288705"/>
    <lineage>
        <taxon>Bacteria</taxon>
        <taxon>Bacillati</taxon>
        <taxon>Actinomycetota</taxon>
        <taxon>Actinomycetes</taxon>
        <taxon>Micrococcales</taxon>
        <taxon>Micrococcaceae</taxon>
        <taxon>Renibacterium</taxon>
    </lineage>
</organism>
<dbReference type="PANTHER" id="PTHR41913">
    <property type="entry name" value="DUF1684 DOMAIN-CONTAINING PROTEIN"/>
    <property type="match status" value="1"/>
</dbReference>
<dbReference type="EMBL" id="CP000910">
    <property type="protein sequence ID" value="ABY21837.1"/>
    <property type="molecule type" value="Genomic_DNA"/>
</dbReference>
<evidence type="ECO:0008006" key="3">
    <source>
        <dbReference type="Google" id="ProtNLM"/>
    </source>
</evidence>
<reference evidence="2" key="1">
    <citation type="journal article" date="2008" name="J. Bacteriol.">
        <title>Genome sequence of the fish pathogen Renibacterium salmoninarum suggests reductive evolution away from an environmental Arthrobacter ancestor.</title>
        <authorList>
            <person name="Wiens G.D."/>
            <person name="Rockey D.D."/>
            <person name="Wu Z."/>
            <person name="Chang J."/>
            <person name="Levy R."/>
            <person name="Crane S."/>
            <person name="Chen D.S."/>
            <person name="Capri G.R."/>
            <person name="Burnett J.R."/>
            <person name="Sudheesh P.S."/>
            <person name="Schipma M.J."/>
            <person name="Burd H."/>
            <person name="Bhattacharyya A."/>
            <person name="Rhodes L.D."/>
            <person name="Kaul R."/>
            <person name="Strom M.S."/>
        </authorList>
    </citation>
    <scope>NUCLEOTIDE SEQUENCE [LARGE SCALE GENOMIC DNA]</scope>
    <source>
        <strain evidence="2">ATCC 33209 / DSM 20767 / JCM 11484 / NBRC 15589 / NCIMB 2235</strain>
    </source>
</reference>
<evidence type="ECO:0000313" key="1">
    <source>
        <dbReference type="EMBL" id="ABY21837.1"/>
    </source>
</evidence>
<sequence length="255" mass="27563">MTLKSWEAFRAERNRTLPAPHGWLSLTSFQWLPETAATLDLIPGAWQADESGATVTAQAADGLILIAGNVPIDGTISAKLAENESLNWLRIGSVVIELAVRGGSYAIRTRDSSAATLQSFDGVPTFSYDPSFALSGSFEPFDAPTQRAIASANPRVPASVELAGEVHFELAGEHYRLLAQDTDDGYLVNFKDSTNGTETAGWRFLNVSKLEDGRLDLDFNYALNWPSGFSAFGTCPQPVPENSLPVRIEAGEKLL</sequence>
<dbReference type="eggNOG" id="COG3358">
    <property type="taxonomic scope" value="Bacteria"/>
</dbReference>
<dbReference type="InterPro" id="IPR012467">
    <property type="entry name" value="DUF1684"/>
</dbReference>
<name>A9WLQ7_RENSM</name>
<dbReference type="Pfam" id="PF07920">
    <property type="entry name" value="DUF1684"/>
    <property type="match status" value="1"/>
</dbReference>
<protein>
    <recommendedName>
        <fullName evidence="3">DUF1684 domain-containing protein</fullName>
    </recommendedName>
</protein>
<dbReference type="AlphaFoldDB" id="A9WLQ7"/>
<dbReference type="Proteomes" id="UP000002007">
    <property type="component" value="Chromosome"/>
</dbReference>
<dbReference type="STRING" id="288705.RSal33209_0081"/>
<evidence type="ECO:0000313" key="2">
    <source>
        <dbReference type="Proteomes" id="UP000002007"/>
    </source>
</evidence>
<accession>A9WLQ7</accession>
<dbReference type="PANTHER" id="PTHR41913:SF1">
    <property type="entry name" value="DUF1684 DOMAIN-CONTAINING PROTEIN"/>
    <property type="match status" value="1"/>
</dbReference>
<dbReference type="KEGG" id="rsa:RSal33209_0081"/>
<dbReference type="HOGENOM" id="CLU_093051_0_0_11"/>
<dbReference type="RefSeq" id="WP_012243545.1">
    <property type="nucleotide sequence ID" value="NC_010168.1"/>
</dbReference>
<gene>
    <name evidence="1" type="ordered locus">RSal33209_0081</name>
</gene>
<keyword evidence="2" id="KW-1185">Reference proteome</keyword>
<proteinExistence type="predicted"/>